<evidence type="ECO:0000256" key="1">
    <source>
        <dbReference type="SAM" id="MobiDB-lite"/>
    </source>
</evidence>
<feature type="compositionally biased region" description="Basic and acidic residues" evidence="1">
    <location>
        <begin position="378"/>
        <end position="388"/>
    </location>
</feature>
<name>A0A9W4DP09_BLUGR</name>
<dbReference type="Proteomes" id="UP000683417">
    <property type="component" value="Unassembled WGS sequence"/>
</dbReference>
<proteinExistence type="predicted"/>
<protein>
    <submittedName>
        <fullName evidence="2">BgTH12-00825</fullName>
    </submittedName>
</protein>
<feature type="region of interest" description="Disordered" evidence="1">
    <location>
        <begin position="1"/>
        <end position="57"/>
    </location>
</feature>
<organism evidence="2 3">
    <name type="scientific">Blumeria graminis f. sp. triticale</name>
    <dbReference type="NCBI Taxonomy" id="1689686"/>
    <lineage>
        <taxon>Eukaryota</taxon>
        <taxon>Fungi</taxon>
        <taxon>Dikarya</taxon>
        <taxon>Ascomycota</taxon>
        <taxon>Pezizomycotina</taxon>
        <taxon>Leotiomycetes</taxon>
        <taxon>Erysiphales</taxon>
        <taxon>Erysiphaceae</taxon>
        <taxon>Blumeria</taxon>
    </lineage>
</organism>
<feature type="compositionally biased region" description="Basic and acidic residues" evidence="1">
    <location>
        <begin position="674"/>
        <end position="687"/>
    </location>
</feature>
<sequence length="687" mass="76142">MGCDRACAAYMEDEDEKGHTLFETRRSAKTSSHPHQSTAHSNQTSLQSTSADKTRDIKLGEVTTKANPTLHRGNYNFHPIQAPPMQHPNIVRDPNQLPLPLHANQPNMTGHHDQAYYGMPQPGSLPLRTRAAAANNSYPRPQQGSFNTPPNPPYVGGAPSTMPPYYTQMSSGPPPDSHAGPPHGPPVHAPFPPGQYPPGQHPSGQFTPNQHTSGQFPPNNHPPGQFPPNQHPPGQFPPNQHPSGQFPPNQHPSVQFPPNQHPSGHLPPNQFPHQFPHTQFPPNHFPPGQLPPNQFQSGHYAQGQFPHSQLPSGQVSGPSPNLSGHLQPRSPSYPIHPGSPPPLDHIYSTQQPASRSLYDRFHLGRDFDPITRTASAFDSRDTRSHMEPCDEEGYNSVSEAPPPRRSKHRRKSDFRGSAPIVPDEEEEEEPDYELAHPPSRPHPNNYRNQTDRKSRKDVSHDKHSSKSHTQAQEVVRSRGTSISHGSRHTGDGAKLDSSSNSHRRKTWYDNQTSAGSSGYENKLQQASCYLDDFGEPDKHPPLTAETLRRQQKRQDGSSRSTKSSASRDDSDYKKSVTTRTTRSGSGNEEKNMTIKVTGSVRVTVGGAQIECTDGGAIEISRDKASRDTIGKSIRDGSDRSSPDSDVRHAIENYDRHTHSDKSSRRTRINSQQRRLSEARRDLGDDYF</sequence>
<feature type="region of interest" description="Disordered" evidence="1">
    <location>
        <begin position="616"/>
        <end position="687"/>
    </location>
</feature>
<reference evidence="2" key="1">
    <citation type="submission" date="2020-10" db="EMBL/GenBank/DDBJ databases">
        <authorList>
            <person name="Muller C M."/>
        </authorList>
    </citation>
    <scope>NUCLEOTIDE SEQUENCE</scope>
    <source>
        <strain evidence="2">THUN-12</strain>
    </source>
</reference>
<feature type="compositionally biased region" description="Polar residues" evidence="1">
    <location>
        <begin position="291"/>
        <end position="324"/>
    </location>
</feature>
<dbReference type="AlphaFoldDB" id="A0A9W4DP09"/>
<feature type="compositionally biased region" description="Acidic residues" evidence="1">
    <location>
        <begin position="422"/>
        <end position="432"/>
    </location>
</feature>
<feature type="compositionally biased region" description="Basic and acidic residues" evidence="1">
    <location>
        <begin position="16"/>
        <end position="26"/>
    </location>
</feature>
<dbReference type="EMBL" id="CAJHIT010000009">
    <property type="protein sequence ID" value="CAD6505334.1"/>
    <property type="molecule type" value="Genomic_DNA"/>
</dbReference>
<feature type="compositionally biased region" description="Polar residues" evidence="1">
    <location>
        <begin position="29"/>
        <end position="51"/>
    </location>
</feature>
<feature type="compositionally biased region" description="Basic and acidic residues" evidence="1">
    <location>
        <begin position="449"/>
        <end position="464"/>
    </location>
</feature>
<evidence type="ECO:0000313" key="3">
    <source>
        <dbReference type="Proteomes" id="UP000683417"/>
    </source>
</evidence>
<feature type="compositionally biased region" description="Basic and acidic residues" evidence="1">
    <location>
        <begin position="619"/>
        <end position="663"/>
    </location>
</feature>
<feature type="compositionally biased region" description="Polar residues" evidence="1">
    <location>
        <begin position="246"/>
        <end position="262"/>
    </location>
</feature>
<feature type="compositionally biased region" description="Basic and acidic residues" evidence="1">
    <location>
        <begin position="535"/>
        <end position="556"/>
    </location>
</feature>
<feature type="compositionally biased region" description="Basic and acidic residues" evidence="1">
    <location>
        <begin position="565"/>
        <end position="574"/>
    </location>
</feature>
<feature type="region of interest" description="Disordered" evidence="1">
    <location>
        <begin position="371"/>
        <end position="595"/>
    </location>
</feature>
<evidence type="ECO:0000313" key="2">
    <source>
        <dbReference type="EMBL" id="CAD6505334.1"/>
    </source>
</evidence>
<feature type="compositionally biased region" description="Low complexity" evidence="1">
    <location>
        <begin position="267"/>
        <end position="282"/>
    </location>
</feature>
<feature type="compositionally biased region" description="Polar residues" evidence="1">
    <location>
        <begin position="202"/>
        <end position="213"/>
    </location>
</feature>
<feature type="compositionally biased region" description="Low complexity" evidence="1">
    <location>
        <begin position="577"/>
        <end position="586"/>
    </location>
</feature>
<feature type="compositionally biased region" description="Polar residues" evidence="1">
    <location>
        <begin position="508"/>
        <end position="527"/>
    </location>
</feature>
<feature type="compositionally biased region" description="Polar residues" evidence="1">
    <location>
        <begin position="136"/>
        <end position="148"/>
    </location>
</feature>
<accession>A0A9W4DP09</accession>
<comment type="caution">
    <text evidence="2">The sequence shown here is derived from an EMBL/GenBank/DDBJ whole genome shotgun (WGS) entry which is preliminary data.</text>
</comment>
<feature type="region of interest" description="Disordered" evidence="1">
    <location>
        <begin position="136"/>
        <end position="351"/>
    </location>
</feature>
<feature type="compositionally biased region" description="Pro residues" evidence="1">
    <location>
        <begin position="172"/>
        <end position="200"/>
    </location>
</feature>
<feature type="compositionally biased region" description="Pro residues" evidence="1">
    <location>
        <begin position="219"/>
        <end position="240"/>
    </location>
</feature>
<gene>
    <name evidence="2" type="ORF">BGTH12_LOCUS6692</name>
</gene>